<proteinExistence type="inferred from homology"/>
<protein>
    <recommendedName>
        <fullName evidence="5">CusB-like beta-barrel domain-containing protein</fullName>
    </recommendedName>
</protein>
<dbReference type="AlphaFoldDB" id="A0A1G2IWX3"/>
<keyword evidence="4" id="KW-0812">Transmembrane</keyword>
<feature type="transmembrane region" description="Helical" evidence="4">
    <location>
        <begin position="15"/>
        <end position="34"/>
    </location>
</feature>
<dbReference type="InterPro" id="IPR050465">
    <property type="entry name" value="UPF0194_transport"/>
</dbReference>
<dbReference type="PANTHER" id="PTHR32347:SF23">
    <property type="entry name" value="BLL5650 PROTEIN"/>
    <property type="match status" value="1"/>
</dbReference>
<dbReference type="GO" id="GO:0022857">
    <property type="term" value="F:transmembrane transporter activity"/>
    <property type="evidence" value="ECO:0007669"/>
    <property type="project" value="InterPro"/>
</dbReference>
<name>A0A1G2IWX3_9BACT</name>
<comment type="similarity">
    <text evidence="2">Belongs to the membrane fusion protein (MFP) (TC 8.A.1) family.</text>
</comment>
<dbReference type="Pfam" id="PF25954">
    <property type="entry name" value="Beta-barrel_RND_2"/>
    <property type="match status" value="1"/>
</dbReference>
<dbReference type="InterPro" id="IPR006143">
    <property type="entry name" value="RND_pump_MFP"/>
</dbReference>
<keyword evidence="3" id="KW-0175">Coiled coil</keyword>
<comment type="subcellular location">
    <subcellularLocation>
        <location evidence="1">Cell envelope</location>
    </subcellularLocation>
</comment>
<evidence type="ECO:0000256" key="3">
    <source>
        <dbReference type="ARBA" id="ARBA00023054"/>
    </source>
</evidence>
<dbReference type="Proteomes" id="UP000178650">
    <property type="component" value="Unassembled WGS sequence"/>
</dbReference>
<dbReference type="Gene3D" id="2.40.420.20">
    <property type="match status" value="1"/>
</dbReference>
<gene>
    <name evidence="6" type="ORF">A2358_00095</name>
</gene>
<sequence>MLKIFTKKFWSKKKIIWGIIILLIVLVILFLTFGRKNNAGAIQTGFAKNQNLEETVLSTGQVVSGTNLSLSFQSSGVARKVSVAEGDKVYQGQVLASLNQSSALASLAQAQANYDKLINGATPNDIQSYKDAVALADINLNNAYNGAFGALNTGYTAISNAYLTAKSVQDTYFLTADSSWGPVYENVNNINNKLAIVKDTINYTNNTSAIDLAISNSVNSLASVLASLQVIRDQTNTDLHKDSVTDADKTSIDSQKTAVSSALSSLNTLQSSLASSKVSLQTAQHNLAAKQSAARSEDVDFARGQVDAARAVLNNQIIVAPESGIITQVDIKVGEQAVASKEVMILQNISDLHAEADVSEANIAALQTGQQIDYTFDALGPDRHFTGKVLTINPASTVISGVVNYKVKGSLENVPEIKPGMTANMTILAAQKDNALAVPATAVRSKNNKQYVRVIDDPKTKKYHEVEVKTGLQADGGLVEILSGLFDNQEIVTYMK</sequence>
<evidence type="ECO:0000313" key="6">
    <source>
        <dbReference type="EMBL" id="OGZ79354.1"/>
    </source>
</evidence>
<organism evidence="6 7">
    <name type="scientific">Candidatus Staskawiczbacteria bacterium RIFOXYB1_FULL_37_44</name>
    <dbReference type="NCBI Taxonomy" id="1802223"/>
    <lineage>
        <taxon>Bacteria</taxon>
        <taxon>Candidatus Staskawicziibacteriota</taxon>
    </lineage>
</organism>
<evidence type="ECO:0000313" key="7">
    <source>
        <dbReference type="Proteomes" id="UP000178650"/>
    </source>
</evidence>
<feature type="domain" description="CusB-like beta-barrel" evidence="5">
    <location>
        <begin position="355"/>
        <end position="429"/>
    </location>
</feature>
<keyword evidence="4" id="KW-1133">Transmembrane helix</keyword>
<dbReference type="PRINTS" id="PR01490">
    <property type="entry name" value="RTXTOXIND"/>
</dbReference>
<evidence type="ECO:0000256" key="4">
    <source>
        <dbReference type="SAM" id="Phobius"/>
    </source>
</evidence>
<dbReference type="Gene3D" id="2.40.50.100">
    <property type="match status" value="1"/>
</dbReference>
<dbReference type="NCBIfam" id="TIGR01730">
    <property type="entry name" value="RND_mfp"/>
    <property type="match status" value="1"/>
</dbReference>
<dbReference type="EMBL" id="MHPJ01000004">
    <property type="protein sequence ID" value="OGZ79354.1"/>
    <property type="molecule type" value="Genomic_DNA"/>
</dbReference>
<comment type="caution">
    <text evidence="6">The sequence shown here is derived from an EMBL/GenBank/DDBJ whole genome shotgun (WGS) entry which is preliminary data.</text>
</comment>
<dbReference type="Gene3D" id="2.40.30.170">
    <property type="match status" value="1"/>
</dbReference>
<dbReference type="GO" id="GO:0030313">
    <property type="term" value="C:cell envelope"/>
    <property type="evidence" value="ECO:0007669"/>
    <property type="project" value="UniProtKB-SubCell"/>
</dbReference>
<keyword evidence="4" id="KW-0472">Membrane</keyword>
<evidence type="ECO:0000256" key="2">
    <source>
        <dbReference type="ARBA" id="ARBA00009477"/>
    </source>
</evidence>
<accession>A0A1G2IWX3</accession>
<evidence type="ECO:0000256" key="1">
    <source>
        <dbReference type="ARBA" id="ARBA00004196"/>
    </source>
</evidence>
<dbReference type="InterPro" id="IPR058792">
    <property type="entry name" value="Beta-barrel_RND_2"/>
</dbReference>
<dbReference type="PANTHER" id="PTHR32347">
    <property type="entry name" value="EFFLUX SYSTEM COMPONENT YKNX-RELATED"/>
    <property type="match status" value="1"/>
</dbReference>
<evidence type="ECO:0000259" key="5">
    <source>
        <dbReference type="Pfam" id="PF25954"/>
    </source>
</evidence>
<dbReference type="GO" id="GO:0016020">
    <property type="term" value="C:membrane"/>
    <property type="evidence" value="ECO:0007669"/>
    <property type="project" value="InterPro"/>
</dbReference>
<dbReference type="STRING" id="1802223.A2358_00095"/>
<reference evidence="6 7" key="1">
    <citation type="journal article" date="2016" name="Nat. Commun.">
        <title>Thousands of microbial genomes shed light on interconnected biogeochemical processes in an aquifer system.</title>
        <authorList>
            <person name="Anantharaman K."/>
            <person name="Brown C.T."/>
            <person name="Hug L.A."/>
            <person name="Sharon I."/>
            <person name="Castelle C.J."/>
            <person name="Probst A.J."/>
            <person name="Thomas B.C."/>
            <person name="Singh A."/>
            <person name="Wilkins M.J."/>
            <person name="Karaoz U."/>
            <person name="Brodie E.L."/>
            <person name="Williams K.H."/>
            <person name="Hubbard S.S."/>
            <person name="Banfield J.F."/>
        </authorList>
    </citation>
    <scope>NUCLEOTIDE SEQUENCE [LARGE SCALE GENOMIC DNA]</scope>
</reference>